<dbReference type="AlphaFoldDB" id="A0A1G9UIZ0"/>
<dbReference type="EMBL" id="FNHL01000002">
    <property type="protein sequence ID" value="SDM59868.1"/>
    <property type="molecule type" value="Genomic_DNA"/>
</dbReference>
<keyword evidence="2" id="KW-1185">Reference proteome</keyword>
<dbReference type="RefSeq" id="WP_089697493.1">
    <property type="nucleotide sequence ID" value="NZ_FNHL01000002.1"/>
</dbReference>
<dbReference type="STRING" id="660521.SAMN04487949_2209"/>
<proteinExistence type="predicted"/>
<accession>A0A1G9UIZ0</accession>
<evidence type="ECO:0000313" key="2">
    <source>
        <dbReference type="Proteomes" id="UP000199451"/>
    </source>
</evidence>
<protein>
    <recommendedName>
        <fullName evidence="3">SCP-2 sterol transfer family protein</fullName>
    </recommendedName>
</protein>
<evidence type="ECO:0000313" key="1">
    <source>
        <dbReference type="EMBL" id="SDM59868.1"/>
    </source>
</evidence>
<sequence>MFTLKRSQFAALAVAFVVLFSSVGGVAAQSDNPEWGQELYEQVEGMQEEYNANADQVDLGPVNLAGTMNVYVNDGDEQATYSFTMNEDNEITSMQQGLDPDAPRKITTTRATLEDIADSDNPAAAFRNAVMSGEIDISGEDGELIETIKWEVAKFLLDYI</sequence>
<name>A0A1G9UIZ0_9EURY</name>
<organism evidence="1 2">
    <name type="scientific">Halogranum gelatinilyticum</name>
    <dbReference type="NCBI Taxonomy" id="660521"/>
    <lineage>
        <taxon>Archaea</taxon>
        <taxon>Methanobacteriati</taxon>
        <taxon>Methanobacteriota</taxon>
        <taxon>Stenosarchaea group</taxon>
        <taxon>Halobacteria</taxon>
        <taxon>Halobacteriales</taxon>
        <taxon>Haloferacaceae</taxon>
    </lineage>
</organism>
<dbReference type="Proteomes" id="UP000199451">
    <property type="component" value="Unassembled WGS sequence"/>
</dbReference>
<dbReference type="OrthoDB" id="239538at2157"/>
<evidence type="ECO:0008006" key="3">
    <source>
        <dbReference type="Google" id="ProtNLM"/>
    </source>
</evidence>
<reference evidence="2" key="1">
    <citation type="submission" date="2016-10" db="EMBL/GenBank/DDBJ databases">
        <authorList>
            <person name="Varghese N."/>
            <person name="Submissions S."/>
        </authorList>
    </citation>
    <scope>NUCLEOTIDE SEQUENCE [LARGE SCALE GENOMIC DNA]</scope>
    <source>
        <strain evidence="2">CGMCC 1.10119</strain>
    </source>
</reference>
<gene>
    <name evidence="1" type="ORF">SAMN04487949_2209</name>
</gene>